<dbReference type="PANTHER" id="PTHR42977">
    <property type="entry name" value="HYDROLASE-RELATED"/>
    <property type="match status" value="1"/>
</dbReference>
<dbReference type="NCBIfam" id="NF002043">
    <property type="entry name" value="PRK00870.1"/>
    <property type="match status" value="1"/>
</dbReference>
<comment type="function">
    <text evidence="6">Catalyzes hydrolytic cleavage of carbon-halogen bonds in halogenated aliphatic compounds, leading to the formation of the corresponding primary alcohols, halide ions and protons.</text>
</comment>
<dbReference type="AlphaFoldDB" id="A0A168S3S1"/>
<comment type="subunit">
    <text evidence="3 6">Monomer.</text>
</comment>
<feature type="domain" description="AB hydrolase-1" evidence="7">
    <location>
        <begin position="49"/>
        <end position="295"/>
    </location>
</feature>
<evidence type="ECO:0000256" key="4">
    <source>
        <dbReference type="ARBA" id="ARBA00012065"/>
    </source>
</evidence>
<evidence type="ECO:0000256" key="1">
    <source>
        <dbReference type="ARBA" id="ARBA00001644"/>
    </source>
</evidence>
<dbReference type="Gene3D" id="3.40.50.1820">
    <property type="entry name" value="alpha/beta hydrolase"/>
    <property type="match status" value="1"/>
</dbReference>
<organism evidence="8">
    <name type="scientific">Ancylobacter novellus</name>
    <name type="common">Thiobacillus novellus</name>
    <dbReference type="NCBI Taxonomy" id="921"/>
    <lineage>
        <taxon>Bacteria</taxon>
        <taxon>Pseudomonadati</taxon>
        <taxon>Pseudomonadota</taxon>
        <taxon>Alphaproteobacteria</taxon>
        <taxon>Hyphomicrobiales</taxon>
        <taxon>Xanthobacteraceae</taxon>
        <taxon>Ancylobacter</taxon>
    </lineage>
</organism>
<dbReference type="RefSeq" id="WP_126281603.1">
    <property type="nucleotide sequence ID" value="NZ_KU922118.1"/>
</dbReference>
<evidence type="ECO:0000256" key="6">
    <source>
        <dbReference type="HAMAP-Rule" id="MF_01230"/>
    </source>
</evidence>
<comment type="catalytic activity">
    <reaction evidence="1 6">
        <text>1-haloalkane + H2O = a halide anion + a primary alcohol + H(+)</text>
        <dbReference type="Rhea" id="RHEA:19081"/>
        <dbReference type="ChEBI" id="CHEBI:15377"/>
        <dbReference type="ChEBI" id="CHEBI:15378"/>
        <dbReference type="ChEBI" id="CHEBI:15734"/>
        <dbReference type="ChEBI" id="CHEBI:16042"/>
        <dbReference type="ChEBI" id="CHEBI:18060"/>
        <dbReference type="EC" id="3.8.1.5"/>
    </reaction>
</comment>
<evidence type="ECO:0000313" key="8">
    <source>
        <dbReference type="EMBL" id="ANC67842.1"/>
    </source>
</evidence>
<dbReference type="InterPro" id="IPR051340">
    <property type="entry name" value="Haloalkane_dehalogenase"/>
</dbReference>
<dbReference type="SMR" id="A0A168S3S1"/>
<dbReference type="SUPFAM" id="SSF53474">
    <property type="entry name" value="alpha/beta-Hydrolases"/>
    <property type="match status" value="1"/>
</dbReference>
<sequence>MINAIRTPDQRFSNLDQYPFSPNYLDDLPGYPGLRAHYLDEGNSDAEDVFLCLHGEPTWSYLYRKMIPVFAESGARVIAPDFFGFGKSDKPVDEEDYTFEFHRNFLLALIERLDLRNITLVVQDWGGFLGLTLPMADPSRFKRLIIMNACLMTDPVTQPAFSAFVTQPADGFTAWKYDLVTPSDLRLDQFMKRWAPTLTEAEASAYAAPFPDTSYQAGVRKFPKMVAQRDQACIDISTEAISFWQNDWNGQTFMAIGMKDKLLGPDVMYPMKALINGCPEPLEIADAGHFVQEFGEQVAREALKHFAETE</sequence>
<proteinExistence type="inferred from homology"/>
<dbReference type="GO" id="GO:0018786">
    <property type="term" value="F:haloalkane dehalogenase activity"/>
    <property type="evidence" value="ECO:0007669"/>
    <property type="project" value="UniProtKB-UniRule"/>
</dbReference>
<dbReference type="InterPro" id="IPR029058">
    <property type="entry name" value="AB_hydrolase_fold"/>
</dbReference>
<evidence type="ECO:0000256" key="3">
    <source>
        <dbReference type="ARBA" id="ARBA00011245"/>
    </source>
</evidence>
<feature type="active site" description="Nucleophile" evidence="6">
    <location>
        <position position="124"/>
    </location>
</feature>
<geneLocation type="plasmid" evidence="8">
    <name>pDCA</name>
</geneLocation>
<evidence type="ECO:0000256" key="2">
    <source>
        <dbReference type="ARBA" id="ARBA00008794"/>
    </source>
</evidence>
<evidence type="ECO:0000256" key="5">
    <source>
        <dbReference type="ARBA" id="ARBA00022801"/>
    </source>
</evidence>
<dbReference type="PANTHER" id="PTHR42977:SF3">
    <property type="entry name" value="AB HYDROLASE-1 DOMAIN-CONTAINING PROTEIN"/>
    <property type="match status" value="1"/>
</dbReference>
<dbReference type="PRINTS" id="PR00111">
    <property type="entry name" value="ABHYDROLASE"/>
</dbReference>
<comment type="similarity">
    <text evidence="2 6">Belongs to the haloalkane dehalogenase family. Type 1 subfamily.</text>
</comment>
<dbReference type="InterPro" id="IPR000639">
    <property type="entry name" value="Epox_hydrolase-like"/>
</dbReference>
<feature type="active site" description="Proton acceptor" evidence="6">
    <location>
        <position position="289"/>
    </location>
</feature>
<dbReference type="EMBL" id="KU922118">
    <property type="protein sequence ID" value="ANC67842.1"/>
    <property type="molecule type" value="Genomic_DNA"/>
</dbReference>
<evidence type="ECO:0000259" key="7">
    <source>
        <dbReference type="Pfam" id="PF00561"/>
    </source>
</evidence>
<keyword evidence="8" id="KW-0614">Plasmid</keyword>
<feature type="active site" description="Proton donor" evidence="6">
    <location>
        <position position="260"/>
    </location>
</feature>
<protein>
    <recommendedName>
        <fullName evidence="4 6">Haloalkane dehalogenase</fullName>
        <ecNumber evidence="4 6">3.8.1.5</ecNumber>
    </recommendedName>
</protein>
<dbReference type="GO" id="GO:0004301">
    <property type="term" value="F:epoxide hydrolase activity"/>
    <property type="evidence" value="ECO:0007669"/>
    <property type="project" value="TreeGrafter"/>
</dbReference>
<name>A0A168S3S1_ANCNO</name>
<reference evidence="8" key="1">
    <citation type="submission" date="2016-03" db="EMBL/GenBank/DDBJ databases">
        <authorList>
            <person name="Munro J.E."/>
            <person name="Coleman N.V."/>
        </authorList>
    </citation>
    <scope>NUCLEOTIDE SEQUENCE</scope>
    <source>
        <strain evidence="8">EL1</strain>
        <plasmid evidence="8">pDCA</plasmid>
    </source>
</reference>
<dbReference type="InterPro" id="IPR000073">
    <property type="entry name" value="AB_hydrolase_1"/>
</dbReference>
<dbReference type="EC" id="3.8.1.5" evidence="4 6"/>
<dbReference type="PRINTS" id="PR00412">
    <property type="entry name" value="EPOXHYDRLASE"/>
</dbReference>
<dbReference type="Pfam" id="PF00561">
    <property type="entry name" value="Abhydrolase_1"/>
    <property type="match status" value="1"/>
</dbReference>
<dbReference type="InterPro" id="IPR023489">
    <property type="entry name" value="Haloalkane_dehalogenase_1"/>
</dbReference>
<accession>A0A168S3S1</accession>
<dbReference type="HAMAP" id="MF_01230">
    <property type="entry name" value="Haloalk_dehal_type1"/>
    <property type="match status" value="1"/>
</dbReference>
<gene>
    <name evidence="8" type="primary">dhlA</name>
    <name evidence="6" type="synonym">dhmA</name>
</gene>
<keyword evidence="5 6" id="KW-0378">Hydrolase</keyword>